<evidence type="ECO:0000256" key="7">
    <source>
        <dbReference type="ARBA" id="ARBA00023224"/>
    </source>
</evidence>
<dbReference type="PANTHER" id="PTHR10218">
    <property type="entry name" value="GTP-BINDING PROTEIN ALPHA SUBUNIT"/>
    <property type="match status" value="1"/>
</dbReference>
<evidence type="ECO:0000256" key="9">
    <source>
        <dbReference type="PIRSR" id="PIRSR601019-1"/>
    </source>
</evidence>
<feature type="binding site" evidence="9">
    <location>
        <begin position="173"/>
        <end position="179"/>
    </location>
    <ligand>
        <name>GTP</name>
        <dbReference type="ChEBI" id="CHEBI:37565"/>
    </ligand>
</feature>
<evidence type="ECO:0000256" key="10">
    <source>
        <dbReference type="PIRSR" id="PIRSR601019-2"/>
    </source>
</evidence>
<dbReference type="Proteomes" id="UP000678499">
    <property type="component" value="Unassembled WGS sequence"/>
</dbReference>
<gene>
    <name evidence="11" type="ORF">NMOB1V02_LOCUS5364</name>
</gene>
<organism evidence="11">
    <name type="scientific">Notodromas monacha</name>
    <dbReference type="NCBI Taxonomy" id="399045"/>
    <lineage>
        <taxon>Eukaryota</taxon>
        <taxon>Metazoa</taxon>
        <taxon>Ecdysozoa</taxon>
        <taxon>Arthropoda</taxon>
        <taxon>Crustacea</taxon>
        <taxon>Oligostraca</taxon>
        <taxon>Ostracoda</taxon>
        <taxon>Podocopa</taxon>
        <taxon>Podocopida</taxon>
        <taxon>Cypridocopina</taxon>
        <taxon>Cypridoidea</taxon>
        <taxon>Cyprididae</taxon>
        <taxon>Notodromas</taxon>
    </lineage>
</organism>
<dbReference type="InterPro" id="IPR001408">
    <property type="entry name" value="Gprotein_alpha_I"/>
</dbReference>
<dbReference type="SMART" id="SM00275">
    <property type="entry name" value="G_alpha"/>
    <property type="match status" value="1"/>
</dbReference>
<proteinExistence type="predicted"/>
<dbReference type="EMBL" id="CAJPEX010000964">
    <property type="protein sequence ID" value="CAG0917788.1"/>
    <property type="molecule type" value="Genomic_DNA"/>
</dbReference>
<evidence type="ECO:0000256" key="1">
    <source>
        <dbReference type="ARBA" id="ARBA00022707"/>
    </source>
</evidence>
<sequence length="351" mass="40388">MGLMCSSGETRGTAVSKKIDEDIRAAKNQIRHTVKLLLLGAGESGKSTVVKQMKVLHDNGYSVEERRKYVPVIRQNALQSTAVIMSAMERLEIPFAKRSLLEHMKNVSSYFSMERTASLIIQKSLSDFWADAGVQTCYRRSNEYHLNDSAKYFLDKAEIIFDEEYVPTVQDVLRTRLRTEGIVETNFTYKKLTFQMVDVGGQRSERKKWIMCFQGVTAVIFCVALSGYDQKLMEDEETNRMVEALKLFEEICNHRMFGESSMILFLNKKDIFEQKIQVSPLSVCFPDYEGKNKYDEASAFIERKFLALNRRSDDKVYTHFTCATDTSNMEFVFSAVTDVIVRNNLKETGFY</sequence>
<evidence type="ECO:0000313" key="11">
    <source>
        <dbReference type="EMBL" id="CAD7277636.1"/>
    </source>
</evidence>
<evidence type="ECO:0000256" key="2">
    <source>
        <dbReference type="ARBA" id="ARBA00022723"/>
    </source>
</evidence>
<feature type="binding site" evidence="9">
    <location>
        <begin position="43"/>
        <end position="48"/>
    </location>
    <ligand>
        <name>GTP</name>
        <dbReference type="ChEBI" id="CHEBI:37565"/>
    </ligand>
</feature>
<dbReference type="AlphaFoldDB" id="A0A7R9BLP6"/>
<keyword evidence="6" id="KW-0564">Palmitate</keyword>
<evidence type="ECO:0000256" key="5">
    <source>
        <dbReference type="ARBA" id="ARBA00023134"/>
    </source>
</evidence>
<dbReference type="GO" id="GO:0001664">
    <property type="term" value="F:G protein-coupled receptor binding"/>
    <property type="evidence" value="ECO:0007669"/>
    <property type="project" value="TreeGrafter"/>
</dbReference>
<evidence type="ECO:0000256" key="8">
    <source>
        <dbReference type="ARBA" id="ARBA00023288"/>
    </source>
</evidence>
<feature type="binding site" evidence="9">
    <location>
        <position position="323"/>
    </location>
    <ligand>
        <name>GTP</name>
        <dbReference type="ChEBI" id="CHEBI:37565"/>
    </ligand>
</feature>
<dbReference type="PANTHER" id="PTHR10218:SF302">
    <property type="entry name" value="GUANINE NUCLEOTIDE-BINDING PROTEIN ALPHA-5 SUBUNIT"/>
    <property type="match status" value="1"/>
</dbReference>
<dbReference type="PRINTS" id="PR00441">
    <property type="entry name" value="GPROTEINAI"/>
</dbReference>
<protein>
    <recommendedName>
        <fullName evidence="13">Guanine nucleotide-binding protein G(I) subunit alpha</fullName>
    </recommendedName>
</protein>
<dbReference type="GO" id="GO:0005834">
    <property type="term" value="C:heterotrimeric G-protein complex"/>
    <property type="evidence" value="ECO:0007669"/>
    <property type="project" value="TreeGrafter"/>
</dbReference>
<feature type="binding site" evidence="9">
    <location>
        <begin position="148"/>
        <end position="149"/>
    </location>
    <ligand>
        <name>GTP</name>
        <dbReference type="ChEBI" id="CHEBI:37565"/>
    </ligand>
</feature>
<feature type="binding site" evidence="10">
    <location>
        <position position="179"/>
    </location>
    <ligand>
        <name>Mg(2+)</name>
        <dbReference type="ChEBI" id="CHEBI:18420"/>
    </ligand>
</feature>
<feature type="binding site" evidence="9">
    <location>
        <begin position="198"/>
        <end position="202"/>
    </location>
    <ligand>
        <name>GTP</name>
        <dbReference type="ChEBI" id="CHEBI:37565"/>
    </ligand>
</feature>
<dbReference type="InterPro" id="IPR001019">
    <property type="entry name" value="Gprotein_alpha_su"/>
</dbReference>
<dbReference type="CDD" id="cd00066">
    <property type="entry name" value="G-alpha"/>
    <property type="match status" value="1"/>
</dbReference>
<dbReference type="GO" id="GO:0005737">
    <property type="term" value="C:cytoplasm"/>
    <property type="evidence" value="ECO:0007669"/>
    <property type="project" value="TreeGrafter"/>
</dbReference>
<dbReference type="FunFam" id="3.40.50.300:FF:002307">
    <property type="entry name" value="Guanine nucleotide-binding protein G(k) subunit alpha"/>
    <property type="match status" value="1"/>
</dbReference>
<dbReference type="GO" id="GO:0046872">
    <property type="term" value="F:metal ion binding"/>
    <property type="evidence" value="ECO:0007669"/>
    <property type="project" value="UniProtKB-KW"/>
</dbReference>
<dbReference type="GO" id="GO:0007188">
    <property type="term" value="P:adenylate cyclase-modulating G protein-coupled receptor signaling pathway"/>
    <property type="evidence" value="ECO:0007669"/>
    <property type="project" value="InterPro"/>
</dbReference>
<evidence type="ECO:0008006" key="13">
    <source>
        <dbReference type="Google" id="ProtNLM"/>
    </source>
</evidence>
<dbReference type="Gene3D" id="1.10.400.10">
    <property type="entry name" value="GI Alpha 1, domain 2-like"/>
    <property type="match status" value="1"/>
</dbReference>
<keyword evidence="3 9" id="KW-0547">Nucleotide-binding</keyword>
<keyword evidence="4 10" id="KW-0460">Magnesium</keyword>
<evidence type="ECO:0000256" key="6">
    <source>
        <dbReference type="ARBA" id="ARBA00023139"/>
    </source>
</evidence>
<dbReference type="Pfam" id="PF00503">
    <property type="entry name" value="G-alpha"/>
    <property type="match status" value="1"/>
</dbReference>
<feature type="binding site" evidence="9">
    <location>
        <begin position="267"/>
        <end position="270"/>
    </location>
    <ligand>
        <name>GTP</name>
        <dbReference type="ChEBI" id="CHEBI:37565"/>
    </ligand>
</feature>
<keyword evidence="8" id="KW-0449">Lipoprotein</keyword>
<keyword evidence="2 10" id="KW-0479">Metal-binding</keyword>
<dbReference type="PRINTS" id="PR00318">
    <property type="entry name" value="GPROTEINA"/>
</dbReference>
<dbReference type="InterPro" id="IPR027417">
    <property type="entry name" value="P-loop_NTPase"/>
</dbReference>
<evidence type="ECO:0000256" key="4">
    <source>
        <dbReference type="ARBA" id="ARBA00022842"/>
    </source>
</evidence>
<dbReference type="OrthoDB" id="5817230at2759"/>
<keyword evidence="1" id="KW-0519">Myristate</keyword>
<dbReference type="SUPFAM" id="SSF52540">
    <property type="entry name" value="P-loop containing nucleoside triphosphate hydrolases"/>
    <property type="match status" value="1"/>
</dbReference>
<keyword evidence="12" id="KW-1185">Reference proteome</keyword>
<reference evidence="11" key="1">
    <citation type="submission" date="2020-11" db="EMBL/GenBank/DDBJ databases">
        <authorList>
            <person name="Tran Van P."/>
        </authorList>
    </citation>
    <scope>NUCLEOTIDE SEQUENCE</scope>
</reference>
<dbReference type="EMBL" id="OA883001">
    <property type="protein sequence ID" value="CAD7277636.1"/>
    <property type="molecule type" value="Genomic_DNA"/>
</dbReference>
<name>A0A7R9BLP6_9CRUS</name>
<dbReference type="PROSITE" id="PS51882">
    <property type="entry name" value="G_ALPHA"/>
    <property type="match status" value="1"/>
</dbReference>
<dbReference type="GO" id="GO:0005525">
    <property type="term" value="F:GTP binding"/>
    <property type="evidence" value="ECO:0007669"/>
    <property type="project" value="UniProtKB-KW"/>
</dbReference>
<dbReference type="GO" id="GO:0031683">
    <property type="term" value="F:G-protein beta/gamma-subunit complex binding"/>
    <property type="evidence" value="ECO:0007669"/>
    <property type="project" value="InterPro"/>
</dbReference>
<keyword evidence="5 9" id="KW-0342">GTP-binding</keyword>
<keyword evidence="7" id="KW-0807">Transducer</keyword>
<accession>A0A7R9BLP6</accession>
<feature type="binding site" evidence="10">
    <location>
        <position position="47"/>
    </location>
    <ligand>
        <name>Mg(2+)</name>
        <dbReference type="ChEBI" id="CHEBI:18420"/>
    </ligand>
</feature>
<dbReference type="InterPro" id="IPR011025">
    <property type="entry name" value="GproteinA_insert"/>
</dbReference>
<evidence type="ECO:0000313" key="12">
    <source>
        <dbReference type="Proteomes" id="UP000678499"/>
    </source>
</evidence>
<dbReference type="SUPFAM" id="SSF47895">
    <property type="entry name" value="Transducin (alpha subunit), insertion domain"/>
    <property type="match status" value="1"/>
</dbReference>
<dbReference type="FunFam" id="1.10.400.10:FF:000002">
    <property type="entry name" value="guanine nucleotide-binding protein G(Q) subunit alpha"/>
    <property type="match status" value="1"/>
</dbReference>
<evidence type="ECO:0000256" key="3">
    <source>
        <dbReference type="ARBA" id="ARBA00022741"/>
    </source>
</evidence>
<dbReference type="GO" id="GO:0003924">
    <property type="term" value="F:GTPase activity"/>
    <property type="evidence" value="ECO:0007669"/>
    <property type="project" value="InterPro"/>
</dbReference>
<dbReference type="Gene3D" id="3.40.50.300">
    <property type="entry name" value="P-loop containing nucleotide triphosphate hydrolases"/>
    <property type="match status" value="1"/>
</dbReference>